<dbReference type="PANTHER" id="PTHR43401">
    <property type="entry name" value="L-THREONINE 3-DEHYDROGENASE"/>
    <property type="match status" value="1"/>
</dbReference>
<feature type="domain" description="Enoyl reductase (ER)" evidence="5">
    <location>
        <begin position="9"/>
        <end position="337"/>
    </location>
</feature>
<dbReference type="Gene3D" id="3.90.180.10">
    <property type="entry name" value="Medium-chain alcohol dehydrogenases, catalytic domain"/>
    <property type="match status" value="1"/>
</dbReference>
<evidence type="ECO:0000256" key="1">
    <source>
        <dbReference type="ARBA" id="ARBA00001947"/>
    </source>
</evidence>
<accession>A0ABP4GBF0</accession>
<evidence type="ECO:0000313" key="6">
    <source>
        <dbReference type="EMBL" id="GAA1220046.1"/>
    </source>
</evidence>
<evidence type="ECO:0000256" key="4">
    <source>
        <dbReference type="ARBA" id="ARBA00023002"/>
    </source>
</evidence>
<evidence type="ECO:0000256" key="2">
    <source>
        <dbReference type="ARBA" id="ARBA00022723"/>
    </source>
</evidence>
<organism evidence="6 7">
    <name type="scientific">Rhodoglobus aureus</name>
    <dbReference type="NCBI Taxonomy" id="191497"/>
    <lineage>
        <taxon>Bacteria</taxon>
        <taxon>Bacillati</taxon>
        <taxon>Actinomycetota</taxon>
        <taxon>Actinomycetes</taxon>
        <taxon>Micrococcales</taxon>
        <taxon>Microbacteriaceae</taxon>
        <taxon>Rhodoglobus</taxon>
    </lineage>
</organism>
<dbReference type="InterPro" id="IPR050129">
    <property type="entry name" value="Zn_alcohol_dh"/>
</dbReference>
<comment type="cofactor">
    <cofactor evidence="1">
        <name>Zn(2+)</name>
        <dbReference type="ChEBI" id="CHEBI:29105"/>
    </cofactor>
</comment>
<dbReference type="SMART" id="SM00829">
    <property type="entry name" value="PKS_ER"/>
    <property type="match status" value="1"/>
</dbReference>
<dbReference type="SUPFAM" id="SSF50129">
    <property type="entry name" value="GroES-like"/>
    <property type="match status" value="1"/>
</dbReference>
<dbReference type="InterPro" id="IPR011032">
    <property type="entry name" value="GroES-like_sf"/>
</dbReference>
<evidence type="ECO:0000259" key="5">
    <source>
        <dbReference type="SMART" id="SM00829"/>
    </source>
</evidence>
<dbReference type="Proteomes" id="UP001500943">
    <property type="component" value="Unassembled WGS sequence"/>
</dbReference>
<sequence>MQGLVKSSGRAVVLELRELKLPELPARGFVRVKVAAAGICGTDIHILEGSYPSKPPVVLGHEVSGTVTEVGADTDPALVGKNVALETFYSTCEKCEYCRSGRPNLCELRLSIGSGIDGGFAESVVVPSRNIHVLPSWVDVTAAALCEPLACVCQSLFDPDCLINPGDLVAVMGPGAVGILAAQVARAAGGHVAVVGTSTDVTRLKIAEQLGFETYSAPVSQESMSGAWASGVDVVIECSGSGSAMRSGMDIVRKRGRFIQIGQTAEDVLIPFAQVSFKELRISGGFASTPSSWRRAMRLLSDRQVELSPLVSATYRLEQWSEAFDAARHGNGIKSLLVPSKAATISEDEVPR</sequence>
<keyword evidence="7" id="KW-1185">Reference proteome</keyword>
<dbReference type="InterPro" id="IPR036291">
    <property type="entry name" value="NAD(P)-bd_dom_sf"/>
</dbReference>
<name>A0ABP4GBF0_9MICO</name>
<reference evidence="7" key="1">
    <citation type="journal article" date="2019" name="Int. J. Syst. Evol. Microbiol.">
        <title>The Global Catalogue of Microorganisms (GCM) 10K type strain sequencing project: providing services to taxonomists for standard genome sequencing and annotation.</title>
        <authorList>
            <consortium name="The Broad Institute Genomics Platform"/>
            <consortium name="The Broad Institute Genome Sequencing Center for Infectious Disease"/>
            <person name="Wu L."/>
            <person name="Ma J."/>
        </authorList>
    </citation>
    <scope>NUCLEOTIDE SEQUENCE [LARGE SCALE GENOMIC DNA]</scope>
    <source>
        <strain evidence="7">JCM 12762</strain>
    </source>
</reference>
<dbReference type="SUPFAM" id="SSF51735">
    <property type="entry name" value="NAD(P)-binding Rossmann-fold domains"/>
    <property type="match status" value="1"/>
</dbReference>
<dbReference type="InterPro" id="IPR013154">
    <property type="entry name" value="ADH-like_N"/>
</dbReference>
<dbReference type="PANTHER" id="PTHR43401:SF2">
    <property type="entry name" value="L-THREONINE 3-DEHYDROGENASE"/>
    <property type="match status" value="1"/>
</dbReference>
<evidence type="ECO:0000313" key="7">
    <source>
        <dbReference type="Proteomes" id="UP001500943"/>
    </source>
</evidence>
<dbReference type="Pfam" id="PF00107">
    <property type="entry name" value="ADH_zinc_N"/>
    <property type="match status" value="1"/>
</dbReference>
<dbReference type="InterPro" id="IPR020843">
    <property type="entry name" value="ER"/>
</dbReference>
<keyword evidence="3" id="KW-0862">Zinc</keyword>
<evidence type="ECO:0000256" key="3">
    <source>
        <dbReference type="ARBA" id="ARBA00022833"/>
    </source>
</evidence>
<proteinExistence type="predicted"/>
<keyword evidence="2" id="KW-0479">Metal-binding</keyword>
<protein>
    <submittedName>
        <fullName evidence="6">Zinc-binding dehydrogenase</fullName>
    </submittedName>
</protein>
<keyword evidence="4" id="KW-0560">Oxidoreductase</keyword>
<dbReference type="Pfam" id="PF08240">
    <property type="entry name" value="ADH_N"/>
    <property type="match status" value="1"/>
</dbReference>
<comment type="caution">
    <text evidence="6">The sequence shown here is derived from an EMBL/GenBank/DDBJ whole genome shotgun (WGS) entry which is preliminary data.</text>
</comment>
<dbReference type="Gene3D" id="3.40.50.720">
    <property type="entry name" value="NAD(P)-binding Rossmann-like Domain"/>
    <property type="match status" value="1"/>
</dbReference>
<gene>
    <name evidence="6" type="ORF">GCM10009655_19520</name>
</gene>
<dbReference type="InterPro" id="IPR013149">
    <property type="entry name" value="ADH-like_C"/>
</dbReference>
<dbReference type="EMBL" id="BAAAKW010000032">
    <property type="protein sequence ID" value="GAA1220046.1"/>
    <property type="molecule type" value="Genomic_DNA"/>
</dbReference>